<accession>A0A8J3R0M5</accession>
<keyword evidence="2" id="KW-1185">Reference proteome</keyword>
<gene>
    <name evidence="1" type="ORF">Raf01_75750</name>
</gene>
<evidence type="ECO:0000313" key="1">
    <source>
        <dbReference type="EMBL" id="GIH19403.1"/>
    </source>
</evidence>
<dbReference type="EMBL" id="BONZ01000080">
    <property type="protein sequence ID" value="GIH19403.1"/>
    <property type="molecule type" value="Genomic_DNA"/>
</dbReference>
<protein>
    <submittedName>
        <fullName evidence="1">Uncharacterized protein</fullName>
    </submittedName>
</protein>
<sequence>MSDRWPRLAAELTAALREAGESNLVDQVDGLRVHRECGCGDDFCQSFYTQPPPAGAYGQGHRNVGLNPSRPGMLVLDVVSDVIMFVEVIDRPSLD</sequence>
<dbReference type="AlphaFoldDB" id="A0A8J3R0M5"/>
<organism evidence="1 2">
    <name type="scientific">Rugosimonospora africana</name>
    <dbReference type="NCBI Taxonomy" id="556532"/>
    <lineage>
        <taxon>Bacteria</taxon>
        <taxon>Bacillati</taxon>
        <taxon>Actinomycetota</taxon>
        <taxon>Actinomycetes</taxon>
        <taxon>Micromonosporales</taxon>
        <taxon>Micromonosporaceae</taxon>
        <taxon>Rugosimonospora</taxon>
    </lineage>
</organism>
<proteinExistence type="predicted"/>
<reference evidence="1" key="1">
    <citation type="submission" date="2021-01" db="EMBL/GenBank/DDBJ databases">
        <title>Whole genome shotgun sequence of Rugosimonospora africana NBRC 104875.</title>
        <authorList>
            <person name="Komaki H."/>
            <person name="Tamura T."/>
        </authorList>
    </citation>
    <scope>NUCLEOTIDE SEQUENCE</scope>
    <source>
        <strain evidence="1">NBRC 104875</strain>
    </source>
</reference>
<dbReference type="Proteomes" id="UP000642748">
    <property type="component" value="Unassembled WGS sequence"/>
</dbReference>
<comment type="caution">
    <text evidence="1">The sequence shown here is derived from an EMBL/GenBank/DDBJ whole genome shotgun (WGS) entry which is preliminary data.</text>
</comment>
<evidence type="ECO:0000313" key="2">
    <source>
        <dbReference type="Proteomes" id="UP000642748"/>
    </source>
</evidence>
<name>A0A8J3R0M5_9ACTN</name>